<evidence type="ECO:0000313" key="1">
    <source>
        <dbReference type="EMBL" id="XRI72584.1"/>
    </source>
</evidence>
<proteinExistence type="predicted"/>
<organism evidence="1 2">
    <name type="scientific">Acidithiobacillus montserratensis</name>
    <dbReference type="NCBI Taxonomy" id="2729135"/>
    <lineage>
        <taxon>Bacteria</taxon>
        <taxon>Pseudomonadati</taxon>
        <taxon>Pseudomonadota</taxon>
        <taxon>Acidithiobacillia</taxon>
        <taxon>Acidithiobacillales</taxon>
        <taxon>Acidithiobacillaceae</taxon>
        <taxon>Acidithiobacillus</taxon>
    </lineage>
</organism>
<protein>
    <submittedName>
        <fullName evidence="1">Uncharacterized protein</fullName>
    </submittedName>
</protein>
<dbReference type="Proteomes" id="UP001195965">
    <property type="component" value="Chromosome"/>
</dbReference>
<sequence length="171" mass="18816">MARRKKKSATSGKKRWIWLLILALLAAAVAIGIALTVPLHLQAITPPPQKPAHLKAPTPRIEEKYLPLGSYGVMVQTPTGGEKALNIRPIAVLQGHEPWHSLTQPENLFNSLIANPFMAFPQLDQVDHSIAAQNTLSQQIRDNIAPTLARLEPGWKIVRIDLHPALQTPPP</sequence>
<accession>A0ACD5HCR2</accession>
<name>A0ACD5HCR2_9PROT</name>
<gene>
    <name evidence="1" type="ORF">HHS34_009010</name>
</gene>
<dbReference type="EMBL" id="CP127526">
    <property type="protein sequence ID" value="XRI72584.1"/>
    <property type="molecule type" value="Genomic_DNA"/>
</dbReference>
<evidence type="ECO:0000313" key="2">
    <source>
        <dbReference type="Proteomes" id="UP001195965"/>
    </source>
</evidence>
<keyword evidence="2" id="KW-1185">Reference proteome</keyword>
<reference evidence="1 2" key="1">
    <citation type="journal article" date="2021" name="ISME J.">
        <title>Genomic evolution of the class Acidithiobacillia: deep-branching Proteobacteria living in extreme acidic conditions.</title>
        <authorList>
            <person name="Moya-Beltran A."/>
            <person name="Beard S."/>
            <person name="Rojas-Villalobos C."/>
            <person name="Issotta F."/>
            <person name="Gallardo Y."/>
            <person name="Ulloa R."/>
            <person name="Giaveno A."/>
            <person name="Degli Esposti M."/>
            <person name="Johnson D.B."/>
            <person name="Quatrini R."/>
        </authorList>
    </citation>
    <scope>NUCLEOTIDE SEQUENCE [LARGE SCALE GENOMIC DNA]</scope>
    <source>
        <strain evidence="1 2">GG1-14</strain>
    </source>
</reference>